<dbReference type="PANTHER" id="PTHR32092:SF6">
    <property type="entry name" value="ALPHA-GALACTOSIDASE"/>
    <property type="match status" value="1"/>
</dbReference>
<dbReference type="SUPFAM" id="SSF56327">
    <property type="entry name" value="LDH C-terminal domain-like"/>
    <property type="match status" value="1"/>
</dbReference>
<evidence type="ECO:0000256" key="6">
    <source>
        <dbReference type="ARBA" id="ARBA00023027"/>
    </source>
</evidence>
<dbReference type="Gene3D" id="3.90.1820.10">
    <property type="entry name" value="AglA-like glucosidase"/>
    <property type="match status" value="1"/>
</dbReference>
<keyword evidence="7 11" id="KW-0464">Manganese</keyword>
<comment type="cofactor">
    <cofactor evidence="1">
        <name>Mn(2+)</name>
        <dbReference type="ChEBI" id="CHEBI:29035"/>
    </cofactor>
</comment>
<keyword evidence="11" id="KW-0408">Iron</keyword>
<feature type="binding site" evidence="11">
    <location>
        <position position="173"/>
    </location>
    <ligand>
        <name>Mn(2+)</name>
        <dbReference type="ChEBI" id="CHEBI:29035"/>
    </ligand>
</feature>
<evidence type="ECO:0000256" key="10">
    <source>
        <dbReference type="PIRSR" id="PIRSR601088-2"/>
    </source>
</evidence>
<organism evidence="15 16">
    <name type="scientific">Blautia obeum</name>
    <dbReference type="NCBI Taxonomy" id="40520"/>
    <lineage>
        <taxon>Bacteria</taxon>
        <taxon>Bacillati</taxon>
        <taxon>Bacillota</taxon>
        <taxon>Clostridia</taxon>
        <taxon>Lachnospirales</taxon>
        <taxon>Lachnospiraceae</taxon>
        <taxon>Blautia</taxon>
    </lineage>
</organism>
<protein>
    <submittedName>
        <fullName evidence="15">Alpha-glucosidase/alpha-galactosidase</fullName>
    </submittedName>
</protein>
<comment type="caution">
    <text evidence="15">The sequence shown here is derived from an EMBL/GenBank/DDBJ whole genome shotgun (WGS) entry which is preliminary data.</text>
</comment>
<dbReference type="AlphaFoldDB" id="A0A367FZ42"/>
<evidence type="ECO:0000256" key="2">
    <source>
        <dbReference type="ARBA" id="ARBA00010141"/>
    </source>
</evidence>
<feature type="binding site" evidence="11">
    <location>
        <position position="205"/>
    </location>
    <ligand>
        <name>Mn(2+)</name>
        <dbReference type="ChEBI" id="CHEBI:29035"/>
    </ligand>
</feature>
<evidence type="ECO:0000256" key="4">
    <source>
        <dbReference type="ARBA" id="ARBA00022723"/>
    </source>
</evidence>
<dbReference type="InterPro" id="IPR015955">
    <property type="entry name" value="Lactate_DH/Glyco_Ohase_4_C"/>
</dbReference>
<comment type="cofactor">
    <cofactor evidence="13">
        <name>NAD(+)</name>
        <dbReference type="ChEBI" id="CHEBI:57540"/>
    </cofactor>
    <text evidence="13">Binds 1 NAD(+) per subunit.</text>
</comment>
<evidence type="ECO:0000313" key="15">
    <source>
        <dbReference type="EMBL" id="RCH43712.1"/>
    </source>
</evidence>
<keyword evidence="9 13" id="KW-0326">Glycosidase</keyword>
<evidence type="ECO:0000256" key="5">
    <source>
        <dbReference type="ARBA" id="ARBA00022801"/>
    </source>
</evidence>
<dbReference type="InterPro" id="IPR053715">
    <property type="entry name" value="GH4_Enzyme_sf"/>
</dbReference>
<keyword evidence="11" id="KW-0533">Nickel</keyword>
<dbReference type="Proteomes" id="UP000253208">
    <property type="component" value="Unassembled WGS sequence"/>
</dbReference>
<evidence type="ECO:0000256" key="8">
    <source>
        <dbReference type="ARBA" id="ARBA00023277"/>
    </source>
</evidence>
<keyword evidence="6 13" id="KW-0520">NAD</keyword>
<evidence type="ECO:0000256" key="12">
    <source>
        <dbReference type="PIRSR" id="PIRSR601088-4"/>
    </source>
</evidence>
<evidence type="ECO:0000256" key="9">
    <source>
        <dbReference type="ARBA" id="ARBA00023295"/>
    </source>
</evidence>
<feature type="domain" description="Glycosyl hydrolase family 4 C-terminal" evidence="14">
    <location>
        <begin position="200"/>
        <end position="413"/>
    </location>
</feature>
<comment type="subunit">
    <text evidence="3">Homotetramer.</text>
</comment>
<reference evidence="15 16" key="1">
    <citation type="submission" date="2018-02" db="EMBL/GenBank/DDBJ databases">
        <title>Complete genome sequencing of Faecalibacterium prausnitzii strains isolated from the human gut.</title>
        <authorList>
            <person name="Fitzgerald B.C."/>
            <person name="Shkoporov A.N."/>
            <person name="Ross P.R."/>
            <person name="Hill C."/>
        </authorList>
    </citation>
    <scope>NUCLEOTIDE SEQUENCE [LARGE SCALE GENOMIC DNA]</scope>
    <source>
        <strain evidence="15 16">APC942/31-1</strain>
    </source>
</reference>
<dbReference type="SUPFAM" id="SSF51735">
    <property type="entry name" value="NAD(P)-binding Rossmann-fold domains"/>
    <property type="match status" value="1"/>
</dbReference>
<dbReference type="Pfam" id="PF11975">
    <property type="entry name" value="Glyco_hydro_4C"/>
    <property type="match status" value="1"/>
</dbReference>
<dbReference type="PANTHER" id="PTHR32092">
    <property type="entry name" value="6-PHOSPHO-BETA-GLUCOSIDASE-RELATED"/>
    <property type="match status" value="1"/>
</dbReference>
<evidence type="ECO:0000256" key="3">
    <source>
        <dbReference type="ARBA" id="ARBA00011881"/>
    </source>
</evidence>
<dbReference type="GO" id="GO:0004553">
    <property type="term" value="F:hydrolase activity, hydrolyzing O-glycosyl compounds"/>
    <property type="evidence" value="ECO:0007669"/>
    <property type="project" value="InterPro"/>
</dbReference>
<dbReference type="InterPro" id="IPR022616">
    <property type="entry name" value="Glyco_hydro_4_C"/>
</dbReference>
<evidence type="ECO:0000256" key="7">
    <source>
        <dbReference type="ARBA" id="ARBA00023211"/>
    </source>
</evidence>
<dbReference type="RefSeq" id="WP_022426688.1">
    <property type="nucleotide sequence ID" value="NZ_PSQG01000012.1"/>
</dbReference>
<sequence>MIKITFMGAGSTVFARNVLGDCMCTPALRESEIALYDIDEKRLEDSRIILSAINHNVNEDRAVIKTYLGAENRKDALRDADFVVNAIQVGGYEPCTVTDFEIPKKYGIKQTIADTLGIGGIMRALRTIPVLEEFARDMEEVCPNTLFLNYSNPMAMLTGYMQRFTKIRTVGLCHSVQVCSQKLLEGMGMEDKIEGRTELIAGINHMAWLLEIHDKDGNDLYPEIRRIAEEKNTSGEKHEDMVRYEYIRHLGYYCTESSEHNAEYNPFFIKSKYPEMIEEFNIPLDEYPRRCIKQIEGWEKEREDILKDGKIGHERSKEYASYIMEAVVTNTPYKIGGNVLNNGYIDNLPSDACVEVPCYIDGTGVHPVKVGKLPTQLAAMNSSNVSPQLLAIEAAVTKDRQKIYQAAMMDPHTGAELNIKDIQAMCDELIEAHGDYMKMYR</sequence>
<evidence type="ECO:0000256" key="1">
    <source>
        <dbReference type="ARBA" id="ARBA00001936"/>
    </source>
</evidence>
<dbReference type="InterPro" id="IPR036291">
    <property type="entry name" value="NAD(P)-bd_dom_sf"/>
</dbReference>
<dbReference type="Pfam" id="PF02056">
    <property type="entry name" value="Glyco_hydro_4"/>
    <property type="match status" value="1"/>
</dbReference>
<evidence type="ECO:0000256" key="11">
    <source>
        <dbReference type="PIRSR" id="PIRSR601088-3"/>
    </source>
</evidence>
<dbReference type="NCBIfam" id="NF011657">
    <property type="entry name" value="PRK15076.1"/>
    <property type="match status" value="1"/>
</dbReference>
<accession>A0A367FZ42</accession>
<evidence type="ECO:0000259" key="14">
    <source>
        <dbReference type="Pfam" id="PF11975"/>
    </source>
</evidence>
<dbReference type="PRINTS" id="PR00732">
    <property type="entry name" value="GLHYDRLASE4"/>
</dbReference>
<dbReference type="GO" id="GO:0016616">
    <property type="term" value="F:oxidoreductase activity, acting on the CH-OH group of donors, NAD or NADP as acceptor"/>
    <property type="evidence" value="ECO:0007669"/>
    <property type="project" value="InterPro"/>
</dbReference>
<keyword evidence="8" id="KW-0119">Carbohydrate metabolism</keyword>
<dbReference type="GO" id="GO:0046872">
    <property type="term" value="F:metal ion binding"/>
    <property type="evidence" value="ECO:0007669"/>
    <property type="project" value="UniProtKB-KW"/>
</dbReference>
<keyword evidence="5 13" id="KW-0378">Hydrolase</keyword>
<proteinExistence type="inferred from homology"/>
<dbReference type="EMBL" id="PSQG01000012">
    <property type="protein sequence ID" value="RCH43712.1"/>
    <property type="molecule type" value="Genomic_DNA"/>
</dbReference>
<dbReference type="GO" id="GO:0005975">
    <property type="term" value="P:carbohydrate metabolic process"/>
    <property type="evidence" value="ECO:0007669"/>
    <property type="project" value="InterPro"/>
</dbReference>
<keyword evidence="4 11" id="KW-0479">Metal-binding</keyword>
<feature type="binding site" evidence="10">
    <location>
        <position position="152"/>
    </location>
    <ligand>
        <name>substrate</name>
    </ligand>
</feature>
<comment type="similarity">
    <text evidence="2 13">Belongs to the glycosyl hydrolase 4 family.</text>
</comment>
<gene>
    <name evidence="15" type="ORF">C4886_09910</name>
</gene>
<evidence type="ECO:0000256" key="13">
    <source>
        <dbReference type="RuleBase" id="RU361152"/>
    </source>
</evidence>
<dbReference type="InterPro" id="IPR001088">
    <property type="entry name" value="Glyco_hydro_4"/>
</dbReference>
<evidence type="ECO:0000313" key="16">
    <source>
        <dbReference type="Proteomes" id="UP000253208"/>
    </source>
</evidence>
<name>A0A367FZ42_9FIRM</name>
<dbReference type="CDD" id="cd05297">
    <property type="entry name" value="GH4_alpha_glucosidase_galactosidase"/>
    <property type="match status" value="1"/>
</dbReference>
<keyword evidence="11" id="KW-0170">Cobalt</keyword>
<feature type="site" description="Increases basicity of active site Tyr" evidence="12">
    <location>
        <position position="114"/>
    </location>
</feature>